<name>A0ABU9GD46_COBMA</name>
<dbReference type="Proteomes" id="UP001378242">
    <property type="component" value="Unassembled WGS sequence"/>
</dbReference>
<dbReference type="PANTHER" id="PTHR11076">
    <property type="entry name" value="DNA REPAIR POLYMERASE UMUC / TRANSFERASE FAMILY MEMBER"/>
    <property type="match status" value="1"/>
</dbReference>
<evidence type="ECO:0000259" key="7">
    <source>
        <dbReference type="PROSITE" id="PS50173"/>
    </source>
</evidence>
<dbReference type="InterPro" id="IPR050116">
    <property type="entry name" value="DNA_polymerase-Y"/>
</dbReference>
<evidence type="ECO:0000256" key="6">
    <source>
        <dbReference type="SAM" id="MobiDB-lite"/>
    </source>
</evidence>
<keyword evidence="4" id="KW-0234">DNA repair</keyword>
<dbReference type="EMBL" id="JBAKAP010000003">
    <property type="protein sequence ID" value="MEL0616016.1"/>
    <property type="molecule type" value="Genomic_DNA"/>
</dbReference>
<evidence type="ECO:0000256" key="3">
    <source>
        <dbReference type="ARBA" id="ARBA00023199"/>
    </source>
</evidence>
<dbReference type="Pfam" id="PF13438">
    <property type="entry name" value="DUF4113"/>
    <property type="match status" value="1"/>
</dbReference>
<proteinExistence type="inferred from homology"/>
<dbReference type="CDD" id="cd01700">
    <property type="entry name" value="PolY_Pol_V_umuC"/>
    <property type="match status" value="1"/>
</dbReference>
<evidence type="ECO:0000256" key="5">
    <source>
        <dbReference type="ARBA" id="ARBA00023236"/>
    </source>
</evidence>
<dbReference type="RefSeq" id="WP_341541989.1">
    <property type="nucleotide sequence ID" value="NZ_JBAKAP010000003.1"/>
</dbReference>
<keyword evidence="5" id="KW-0742">SOS response</keyword>
<feature type="compositionally biased region" description="Polar residues" evidence="6">
    <location>
        <begin position="430"/>
        <end position="443"/>
    </location>
</feature>
<keyword evidence="2" id="KW-0227">DNA damage</keyword>
<dbReference type="InterPro" id="IPR001126">
    <property type="entry name" value="UmuC"/>
</dbReference>
<reference evidence="8 9" key="1">
    <citation type="submission" date="2024-02" db="EMBL/GenBank/DDBJ databases">
        <title>Bacteria isolated from the canopy kelp, Nereocystis luetkeana.</title>
        <authorList>
            <person name="Pfister C.A."/>
            <person name="Younker I.T."/>
            <person name="Light S.H."/>
        </authorList>
    </citation>
    <scope>NUCLEOTIDE SEQUENCE [LARGE SCALE GENOMIC DNA]</scope>
    <source>
        <strain evidence="8 9">TI.5.07</strain>
    </source>
</reference>
<dbReference type="InterPro" id="IPR043128">
    <property type="entry name" value="Rev_trsase/Diguanyl_cyclase"/>
</dbReference>
<organism evidence="8 9">
    <name type="scientific">Cobetia marina</name>
    <name type="common">Deleya marina</name>
    <dbReference type="NCBI Taxonomy" id="28258"/>
    <lineage>
        <taxon>Bacteria</taxon>
        <taxon>Pseudomonadati</taxon>
        <taxon>Pseudomonadota</taxon>
        <taxon>Gammaproteobacteria</taxon>
        <taxon>Oceanospirillales</taxon>
        <taxon>Halomonadaceae</taxon>
        <taxon>Cobetia</taxon>
    </lineage>
</organism>
<comment type="caution">
    <text evidence="8">The sequence shown here is derived from an EMBL/GenBank/DDBJ whole genome shotgun (WGS) entry which is preliminary data.</text>
</comment>
<dbReference type="Pfam" id="PF11799">
    <property type="entry name" value="IMS_C"/>
    <property type="match status" value="1"/>
</dbReference>
<evidence type="ECO:0000256" key="2">
    <source>
        <dbReference type="ARBA" id="ARBA00022763"/>
    </source>
</evidence>
<sequence length="443" mass="50151">MIGLVDCNNFYASCERVFDPRLEGRPVGVMSNNDGCVIARSQELKALGIEMGTPAFQLQSLVREGRIHLLSSNYELYGDMSARVRDVLEEYSAGVEPYSIDEMFVRFDGFDRNAMLALSRTLHRNVRKFTGIPVCVGVAPTRTLAKLANRTAKKRPEFGGVCVLEPAEVGTQRLLEDTPLGDVWGVGHRLVERLALQGLHTAWDLRCADPRAIGQRYSVVLERTVRELQGTPCFEMNDPDDARQRIMTSRSFGRMTNDMNELKDAIRQHAQRGAEKLRHQGSQTRAVLVFLKSNRHRPDLPQYSPSTIIELPEPTSDSREILAAAHQALERIYLRGYRFMKAGVMLLDLIDQPREQLSLLDSEADIARRERNQQLMATLDAMNQKMGRGTVRLGVARPDAAWQLRCAHRSSRYTTRWQELKRLGSPPRLPTTSGATQETRQRH</sequence>
<dbReference type="SUPFAM" id="SSF56672">
    <property type="entry name" value="DNA/RNA polymerases"/>
    <property type="match status" value="1"/>
</dbReference>
<keyword evidence="9" id="KW-1185">Reference proteome</keyword>
<comment type="similarity">
    <text evidence="1">Belongs to the DNA polymerase type-Y family.</text>
</comment>
<dbReference type="PROSITE" id="PS50173">
    <property type="entry name" value="UMUC"/>
    <property type="match status" value="1"/>
</dbReference>
<evidence type="ECO:0000256" key="4">
    <source>
        <dbReference type="ARBA" id="ARBA00023204"/>
    </source>
</evidence>
<dbReference type="Gene3D" id="3.30.1490.100">
    <property type="entry name" value="DNA polymerase, Y-family, little finger domain"/>
    <property type="match status" value="1"/>
</dbReference>
<dbReference type="Pfam" id="PF00817">
    <property type="entry name" value="IMS"/>
    <property type="match status" value="1"/>
</dbReference>
<feature type="domain" description="UmuC" evidence="7">
    <location>
        <begin position="2"/>
        <end position="187"/>
    </location>
</feature>
<dbReference type="Gene3D" id="3.40.1170.60">
    <property type="match status" value="1"/>
</dbReference>
<dbReference type="InterPro" id="IPR017961">
    <property type="entry name" value="DNA_pol_Y-fam_little_finger"/>
</dbReference>
<feature type="region of interest" description="Disordered" evidence="6">
    <location>
        <begin position="420"/>
        <end position="443"/>
    </location>
</feature>
<evidence type="ECO:0000313" key="9">
    <source>
        <dbReference type="Proteomes" id="UP001378242"/>
    </source>
</evidence>
<protein>
    <submittedName>
        <fullName evidence="8">Y-family DNA polymerase</fullName>
    </submittedName>
</protein>
<accession>A0ABU9GD46</accession>
<dbReference type="Gene3D" id="1.10.150.20">
    <property type="entry name" value="5' to 3' exonuclease, C-terminal subdomain"/>
    <property type="match status" value="1"/>
</dbReference>
<evidence type="ECO:0000313" key="8">
    <source>
        <dbReference type="EMBL" id="MEL0616016.1"/>
    </source>
</evidence>
<dbReference type="PANTHER" id="PTHR11076:SF34">
    <property type="entry name" value="PROTEIN UMUC"/>
    <property type="match status" value="1"/>
</dbReference>
<evidence type="ECO:0000256" key="1">
    <source>
        <dbReference type="ARBA" id="ARBA00010945"/>
    </source>
</evidence>
<keyword evidence="3" id="KW-0741">SOS mutagenesis</keyword>
<dbReference type="InterPro" id="IPR036775">
    <property type="entry name" value="DNA_pol_Y-fam_lit_finger_sf"/>
</dbReference>
<gene>
    <name evidence="8" type="ORF">V6243_04165</name>
</gene>
<dbReference type="InterPro" id="IPR025188">
    <property type="entry name" value="DUF4113"/>
</dbReference>
<dbReference type="Gene3D" id="3.30.70.270">
    <property type="match status" value="1"/>
</dbReference>
<dbReference type="InterPro" id="IPR043502">
    <property type="entry name" value="DNA/RNA_pol_sf"/>
</dbReference>